<protein>
    <submittedName>
        <fullName evidence="2">Uncharacterized protein</fullName>
    </submittedName>
</protein>
<keyword evidence="1" id="KW-1133">Transmembrane helix</keyword>
<name>A0A251ZYT5_9PROT</name>
<comment type="caution">
    <text evidence="2">The sequence shown here is derived from an EMBL/GenBank/DDBJ whole genome shotgun (WGS) entry which is preliminary data.</text>
</comment>
<keyword evidence="1" id="KW-0812">Transmembrane</keyword>
<gene>
    <name evidence="2" type="ORF">HK12_12035</name>
</gene>
<keyword evidence="1" id="KW-0472">Membrane</keyword>
<feature type="transmembrane region" description="Helical" evidence="1">
    <location>
        <begin position="43"/>
        <end position="61"/>
    </location>
</feature>
<proteinExistence type="predicted"/>
<evidence type="ECO:0000313" key="2">
    <source>
        <dbReference type="EMBL" id="OUI79812.1"/>
    </source>
</evidence>
<evidence type="ECO:0000256" key="1">
    <source>
        <dbReference type="SAM" id="Phobius"/>
    </source>
</evidence>
<evidence type="ECO:0000313" key="3">
    <source>
        <dbReference type="Proteomes" id="UP000194639"/>
    </source>
</evidence>
<sequence length="64" mass="7819">MFICFLCFEGIILIRYNILWLHGTVLAWRESKRYLLKFYLHKMYIKNVIETIISVFMLCIIKNT</sequence>
<dbReference type="EMBL" id="JOMO01000050">
    <property type="protein sequence ID" value="OUI79812.1"/>
    <property type="molecule type" value="Genomic_DNA"/>
</dbReference>
<reference evidence="2 3" key="1">
    <citation type="submission" date="2014-06" db="EMBL/GenBank/DDBJ databases">
        <authorList>
            <person name="Ju J."/>
            <person name="Zhang J."/>
        </authorList>
    </citation>
    <scope>NUCLEOTIDE SEQUENCE [LARGE SCALE GENOMIC DNA]</scope>
    <source>
        <strain evidence="2">DmW_045</strain>
    </source>
</reference>
<dbReference type="AlphaFoldDB" id="A0A251ZYT5"/>
<accession>A0A251ZYT5</accession>
<organism evidence="2 3">
    <name type="scientific">Acetobacter orientalis</name>
    <dbReference type="NCBI Taxonomy" id="146474"/>
    <lineage>
        <taxon>Bacteria</taxon>
        <taxon>Pseudomonadati</taxon>
        <taxon>Pseudomonadota</taxon>
        <taxon>Alphaproteobacteria</taxon>
        <taxon>Acetobacterales</taxon>
        <taxon>Acetobacteraceae</taxon>
        <taxon>Acetobacter</taxon>
    </lineage>
</organism>
<dbReference type="Proteomes" id="UP000194639">
    <property type="component" value="Unassembled WGS sequence"/>
</dbReference>